<proteinExistence type="predicted"/>
<evidence type="ECO:0000313" key="4">
    <source>
        <dbReference type="EMBL" id="CAF1400239.1"/>
    </source>
</evidence>
<feature type="transmembrane region" description="Helical" evidence="1">
    <location>
        <begin position="257"/>
        <end position="284"/>
    </location>
</feature>
<feature type="transmembrane region" description="Helical" evidence="1">
    <location>
        <begin position="511"/>
        <end position="536"/>
    </location>
</feature>
<dbReference type="InterPro" id="IPR006621">
    <property type="entry name" value="Nose-resist-to-fluoxetine_N"/>
</dbReference>
<name>A0A815KYN5_9BILA</name>
<accession>A0A815KYN5</accession>
<feature type="transmembrane region" description="Helical" evidence="1">
    <location>
        <begin position="597"/>
        <end position="616"/>
    </location>
</feature>
<feature type="chain" id="PRO_5035606152" description="Nose resistant-to-fluoxetine protein N-terminal domain-containing protein" evidence="2">
    <location>
        <begin position="20"/>
        <end position="623"/>
    </location>
</feature>
<reference evidence="4" key="1">
    <citation type="submission" date="2021-02" db="EMBL/GenBank/DDBJ databases">
        <authorList>
            <person name="Nowell W R."/>
        </authorList>
    </citation>
    <scope>NUCLEOTIDE SEQUENCE</scope>
</reference>
<dbReference type="Proteomes" id="UP000663860">
    <property type="component" value="Unassembled WGS sequence"/>
</dbReference>
<feature type="transmembrane region" description="Helical" evidence="1">
    <location>
        <begin position="311"/>
        <end position="332"/>
    </location>
</feature>
<keyword evidence="2" id="KW-0732">Signal</keyword>
<dbReference type="SMART" id="SM00703">
    <property type="entry name" value="NRF"/>
    <property type="match status" value="1"/>
</dbReference>
<dbReference type="Pfam" id="PF20146">
    <property type="entry name" value="NRF"/>
    <property type="match status" value="1"/>
</dbReference>
<gene>
    <name evidence="4" type="ORF">IZO911_LOCUS39449</name>
    <name evidence="5" type="ORF">KXQ929_LOCUS21671</name>
</gene>
<evidence type="ECO:0000256" key="1">
    <source>
        <dbReference type="SAM" id="Phobius"/>
    </source>
</evidence>
<evidence type="ECO:0000259" key="3">
    <source>
        <dbReference type="SMART" id="SM00703"/>
    </source>
</evidence>
<keyword evidence="1" id="KW-0812">Transmembrane</keyword>
<feature type="transmembrane region" description="Helical" evidence="1">
    <location>
        <begin position="373"/>
        <end position="394"/>
    </location>
</feature>
<organism evidence="4 6">
    <name type="scientific">Adineta steineri</name>
    <dbReference type="NCBI Taxonomy" id="433720"/>
    <lineage>
        <taxon>Eukaryota</taxon>
        <taxon>Metazoa</taxon>
        <taxon>Spiralia</taxon>
        <taxon>Gnathifera</taxon>
        <taxon>Rotifera</taxon>
        <taxon>Eurotatoria</taxon>
        <taxon>Bdelloidea</taxon>
        <taxon>Adinetida</taxon>
        <taxon>Adinetidae</taxon>
        <taxon>Adineta</taxon>
    </lineage>
</organism>
<dbReference type="EMBL" id="CAJNOE010001202">
    <property type="protein sequence ID" value="CAF1400239.1"/>
    <property type="molecule type" value="Genomic_DNA"/>
</dbReference>
<comment type="caution">
    <text evidence="4">The sequence shown here is derived from an EMBL/GenBank/DDBJ whole genome shotgun (WGS) entry which is preliminary data.</text>
</comment>
<dbReference type="InterPro" id="IPR052728">
    <property type="entry name" value="O2_lipid_transport_reg"/>
</dbReference>
<feature type="signal peptide" evidence="2">
    <location>
        <begin position="1"/>
        <end position="19"/>
    </location>
</feature>
<dbReference type="Proteomes" id="UP000663868">
    <property type="component" value="Unassembled WGS sequence"/>
</dbReference>
<evidence type="ECO:0000313" key="5">
    <source>
        <dbReference type="EMBL" id="CAF3879468.1"/>
    </source>
</evidence>
<dbReference type="AlphaFoldDB" id="A0A815KYN5"/>
<dbReference type="InterPro" id="IPR002656">
    <property type="entry name" value="Acyl_transf_3_dom"/>
</dbReference>
<dbReference type="EMBL" id="CAJOBB010001604">
    <property type="protein sequence ID" value="CAF3879468.1"/>
    <property type="molecule type" value="Genomic_DNA"/>
</dbReference>
<feature type="transmembrane region" description="Helical" evidence="1">
    <location>
        <begin position="401"/>
        <end position="424"/>
    </location>
</feature>
<dbReference type="PANTHER" id="PTHR11161:SF0">
    <property type="entry name" value="O-ACYLTRANSFERASE LIKE PROTEIN"/>
    <property type="match status" value="1"/>
</dbReference>
<feature type="transmembrane region" description="Helical" evidence="1">
    <location>
        <begin position="557"/>
        <end position="577"/>
    </location>
</feature>
<keyword evidence="1" id="KW-1133">Transmembrane helix</keyword>
<feature type="domain" description="Nose resistant-to-fluoxetine protein N-terminal" evidence="3">
    <location>
        <begin position="73"/>
        <end position="187"/>
    </location>
</feature>
<feature type="transmembrane region" description="Helical" evidence="1">
    <location>
        <begin position="444"/>
        <end position="465"/>
    </location>
</feature>
<evidence type="ECO:0000313" key="6">
    <source>
        <dbReference type="Proteomes" id="UP000663860"/>
    </source>
</evidence>
<dbReference type="Pfam" id="PF01757">
    <property type="entry name" value="Acyl_transf_3"/>
    <property type="match status" value="1"/>
</dbReference>
<feature type="transmembrane region" description="Helical" evidence="1">
    <location>
        <begin position="477"/>
        <end position="499"/>
    </location>
</feature>
<feature type="transmembrane region" description="Helical" evidence="1">
    <location>
        <begin position="218"/>
        <end position="237"/>
    </location>
</feature>
<protein>
    <recommendedName>
        <fullName evidence="3">Nose resistant-to-fluoxetine protein N-terminal domain-containing protein</fullName>
    </recommendedName>
</protein>
<sequence length="623" mass="70506">MLFSSYNLVVFTFICIVVGKSNENYSPVPLRLDQAIAQIQLTQKFPSQNLNFNFNENLFSSNAWAVNAITDNSSQCSQEFEALLNGTQQQEMWAMKLVDAWGKPLPSGVLTGNTHWVGNYDECLNPLYQIADKSFLQQPFDSQYCDARTCYKNQVFELASSLSSSTTSQSHLSLTEQTPINETTHSSRVPFIVEFSIIRTLQKIFGVPKTEDKANYSFLNGMRVLALIWIILGHSLLYGRASSNNTLEVLSWTKNFAFVFITNSSFSVDTFFTLSGFLTAILFIRQVEKNTSKGEPEFSVHTFIMYYLHRYLRLTPAFMLVVLVSFNLTPYFGRGPFFPSIHGFEPNGCSQYWWTNMLYLNNLIKPQEMCLGVSWYLANDMQFHWIAPLALVPFALKRKRIAFLVVSLFILISVISTAAILIANPKMSGSAGGSSADVSFFNKIYITPWCRITAYGIGLLTGFIVTNTGRTYPLPMLVKLAINTLALIIVFICISVPYWDAITPHGLSQSVIITFQAVNRTLWSAVIGWLIFLCSTGNAKLINKILSWPVFIPLARLNYSAYLIHTMVIYIMVYNLIEPIHFQPHVLFQQFISNTVLSYTAAIVVVLLFEAPFFAIEKKLFKH</sequence>
<dbReference type="PANTHER" id="PTHR11161">
    <property type="entry name" value="O-ACYLTRANSFERASE"/>
    <property type="match status" value="1"/>
</dbReference>
<dbReference type="GO" id="GO:0016747">
    <property type="term" value="F:acyltransferase activity, transferring groups other than amino-acyl groups"/>
    <property type="evidence" value="ECO:0007669"/>
    <property type="project" value="InterPro"/>
</dbReference>
<evidence type="ECO:0000256" key="2">
    <source>
        <dbReference type="SAM" id="SignalP"/>
    </source>
</evidence>
<keyword evidence="1" id="KW-0472">Membrane</keyword>